<organism evidence="12 13">
    <name type="scientific">Phaeocystidibacter marisrubri</name>
    <dbReference type="NCBI Taxonomy" id="1577780"/>
    <lineage>
        <taxon>Bacteria</taxon>
        <taxon>Pseudomonadati</taxon>
        <taxon>Bacteroidota</taxon>
        <taxon>Flavobacteriia</taxon>
        <taxon>Flavobacteriales</taxon>
        <taxon>Phaeocystidibacteraceae</taxon>
        <taxon>Phaeocystidibacter</taxon>
    </lineage>
</organism>
<evidence type="ECO:0000256" key="4">
    <source>
        <dbReference type="ARBA" id="ARBA00022490"/>
    </source>
</evidence>
<dbReference type="AlphaFoldDB" id="A0A6L3ZDS1"/>
<dbReference type="PANTHER" id="PTHR30053:SF12">
    <property type="entry name" value="ELONGATION FACTOR P (EF-P) FAMILY PROTEIN"/>
    <property type="match status" value="1"/>
</dbReference>
<dbReference type="CDD" id="cd05794">
    <property type="entry name" value="S1_EF-P_repeat_2"/>
    <property type="match status" value="1"/>
</dbReference>
<dbReference type="HAMAP" id="MF_00141">
    <property type="entry name" value="EF_P"/>
    <property type="match status" value="1"/>
</dbReference>
<dbReference type="InterPro" id="IPR001059">
    <property type="entry name" value="Transl_elong_P/YeiP_cen"/>
</dbReference>
<dbReference type="Pfam" id="PF09285">
    <property type="entry name" value="Elong-fact-P_C"/>
    <property type="match status" value="1"/>
</dbReference>
<feature type="domain" description="Elongation factor P C-terminal" evidence="10">
    <location>
        <begin position="130"/>
        <end position="185"/>
    </location>
</feature>
<dbReference type="InterPro" id="IPR013185">
    <property type="entry name" value="Transl_elong_KOW-like"/>
</dbReference>
<dbReference type="NCBIfam" id="NF001810">
    <property type="entry name" value="PRK00529.1"/>
    <property type="match status" value="1"/>
</dbReference>
<sequence length="188" mass="21323">MASTSDIRNGMCITYNNDPFQIVEFLHVKPGKGNAFVRTKMRNLNTGRMLEHTFPAGTKIEEVRVETRRYQYLYNDQDGFHFMNMDTYEQITLQKDLINAPEFLKDGMETSILYHTDEDRPLSCELPATVVLEITYSEPGLKGNTATNATKPATLETGAEVRVPLFIETGEKIVVDTTTGAYKERAKE</sequence>
<dbReference type="Gene3D" id="2.30.30.30">
    <property type="match status" value="1"/>
</dbReference>
<comment type="subcellular location">
    <subcellularLocation>
        <location evidence="1 7">Cytoplasm</location>
    </subcellularLocation>
</comment>
<evidence type="ECO:0000259" key="11">
    <source>
        <dbReference type="SMART" id="SM01185"/>
    </source>
</evidence>
<dbReference type="SUPFAM" id="SSF50104">
    <property type="entry name" value="Translation proteins SH3-like domain"/>
    <property type="match status" value="1"/>
</dbReference>
<evidence type="ECO:0000256" key="7">
    <source>
        <dbReference type="HAMAP-Rule" id="MF_00141"/>
    </source>
</evidence>
<accession>A0A6L3ZDS1</accession>
<dbReference type="InterPro" id="IPR012340">
    <property type="entry name" value="NA-bd_OB-fold"/>
</dbReference>
<dbReference type="InterPro" id="IPR014722">
    <property type="entry name" value="Rib_uL2_dom2"/>
</dbReference>
<evidence type="ECO:0000256" key="3">
    <source>
        <dbReference type="ARBA" id="ARBA00009479"/>
    </source>
</evidence>
<comment type="similarity">
    <text evidence="3 7 9">Belongs to the elongation factor P family.</text>
</comment>
<dbReference type="FunFam" id="2.40.50.140:FF:000004">
    <property type="entry name" value="Elongation factor P"/>
    <property type="match status" value="1"/>
</dbReference>
<gene>
    <name evidence="7 12" type="primary">efp</name>
    <name evidence="12" type="ORF">F8C82_09700</name>
</gene>
<dbReference type="GO" id="GO:0005829">
    <property type="term" value="C:cytosol"/>
    <property type="evidence" value="ECO:0007669"/>
    <property type="project" value="UniProtKB-ARBA"/>
</dbReference>
<dbReference type="Pfam" id="PF01132">
    <property type="entry name" value="EFP"/>
    <property type="match status" value="1"/>
</dbReference>
<dbReference type="SUPFAM" id="SSF50249">
    <property type="entry name" value="Nucleic acid-binding proteins"/>
    <property type="match status" value="2"/>
</dbReference>
<evidence type="ECO:0000256" key="1">
    <source>
        <dbReference type="ARBA" id="ARBA00004496"/>
    </source>
</evidence>
<evidence type="ECO:0000313" key="13">
    <source>
        <dbReference type="Proteomes" id="UP000484164"/>
    </source>
</evidence>
<keyword evidence="6 7" id="KW-0648">Protein biosynthesis</keyword>
<keyword evidence="13" id="KW-1185">Reference proteome</keyword>
<evidence type="ECO:0000256" key="6">
    <source>
        <dbReference type="ARBA" id="ARBA00022917"/>
    </source>
</evidence>
<name>A0A6L3ZDS1_9FLAO</name>
<dbReference type="CDD" id="cd04470">
    <property type="entry name" value="S1_EF-P_repeat_1"/>
    <property type="match status" value="1"/>
</dbReference>
<evidence type="ECO:0000256" key="2">
    <source>
        <dbReference type="ARBA" id="ARBA00004815"/>
    </source>
</evidence>
<evidence type="ECO:0000313" key="12">
    <source>
        <dbReference type="EMBL" id="KAB2815961.1"/>
    </source>
</evidence>
<proteinExistence type="inferred from homology"/>
<dbReference type="PANTHER" id="PTHR30053">
    <property type="entry name" value="ELONGATION FACTOR P"/>
    <property type="match status" value="1"/>
</dbReference>
<evidence type="ECO:0000259" key="10">
    <source>
        <dbReference type="SMART" id="SM00841"/>
    </source>
</evidence>
<dbReference type="FunFam" id="2.40.50.140:FF:000009">
    <property type="entry name" value="Elongation factor P"/>
    <property type="match status" value="1"/>
</dbReference>
<keyword evidence="4 7" id="KW-0963">Cytoplasm</keyword>
<comment type="caution">
    <text evidence="12">The sequence shown here is derived from an EMBL/GenBank/DDBJ whole genome shotgun (WGS) entry which is preliminary data.</text>
</comment>
<dbReference type="SMART" id="SM00841">
    <property type="entry name" value="Elong-fact-P_C"/>
    <property type="match status" value="1"/>
</dbReference>
<feature type="domain" description="Translation elongation factor P/YeiP central" evidence="11">
    <location>
        <begin position="67"/>
        <end position="122"/>
    </location>
</feature>
<dbReference type="PROSITE" id="PS01275">
    <property type="entry name" value="EFP"/>
    <property type="match status" value="1"/>
</dbReference>
<dbReference type="InterPro" id="IPR015365">
    <property type="entry name" value="Elong-fact-P_C"/>
</dbReference>
<evidence type="ECO:0000256" key="9">
    <source>
        <dbReference type="RuleBase" id="RU004389"/>
    </source>
</evidence>
<dbReference type="FunFam" id="2.30.30.30:FF:000003">
    <property type="entry name" value="Elongation factor P"/>
    <property type="match status" value="1"/>
</dbReference>
<dbReference type="InterPro" id="IPR020599">
    <property type="entry name" value="Transl_elong_fac_P/YeiP"/>
</dbReference>
<dbReference type="Gene3D" id="2.40.50.140">
    <property type="entry name" value="Nucleic acid-binding proteins"/>
    <property type="match status" value="2"/>
</dbReference>
<keyword evidence="5 7" id="KW-0251">Elongation factor</keyword>
<comment type="function">
    <text evidence="7">Involved in peptide bond synthesis. Stimulates efficient translation and peptide-bond synthesis on native or reconstituted 70S ribosomes in vitro. Probably functions indirectly by altering the affinity of the ribosome for aminoacyl-tRNA, thus increasing their reactivity as acceptors for peptidyl transferase.</text>
</comment>
<comment type="pathway">
    <text evidence="2 7">Protein biosynthesis; polypeptide chain elongation.</text>
</comment>
<evidence type="ECO:0000256" key="8">
    <source>
        <dbReference type="NCBIfam" id="TIGR00038"/>
    </source>
</evidence>
<dbReference type="Pfam" id="PF08207">
    <property type="entry name" value="EFP_N"/>
    <property type="match status" value="1"/>
</dbReference>
<dbReference type="InterPro" id="IPR013852">
    <property type="entry name" value="Transl_elong_P/YeiP_CS"/>
</dbReference>
<protein>
    <recommendedName>
        <fullName evidence="7 8">Elongation factor P</fullName>
        <shortName evidence="7">EF-P</shortName>
    </recommendedName>
</protein>
<reference evidence="12 13" key="1">
    <citation type="submission" date="2019-10" db="EMBL/GenBank/DDBJ databases">
        <title>Genome sequence of Phaeocystidibacter marisrubri JCM30614 (type strain).</title>
        <authorList>
            <person name="Bowman J.P."/>
        </authorList>
    </citation>
    <scope>NUCLEOTIDE SEQUENCE [LARGE SCALE GENOMIC DNA]</scope>
    <source>
        <strain evidence="12 13">JCM 30614</strain>
    </source>
</reference>
<dbReference type="GO" id="GO:0043043">
    <property type="term" value="P:peptide biosynthetic process"/>
    <property type="evidence" value="ECO:0007669"/>
    <property type="project" value="InterPro"/>
</dbReference>
<dbReference type="GO" id="GO:0003746">
    <property type="term" value="F:translation elongation factor activity"/>
    <property type="evidence" value="ECO:0007669"/>
    <property type="project" value="UniProtKB-UniRule"/>
</dbReference>
<dbReference type="InterPro" id="IPR011768">
    <property type="entry name" value="Transl_elongation_fac_P"/>
</dbReference>
<dbReference type="Proteomes" id="UP000484164">
    <property type="component" value="Unassembled WGS sequence"/>
</dbReference>
<dbReference type="UniPathway" id="UPA00345"/>
<dbReference type="OrthoDB" id="9801844at2"/>
<dbReference type="NCBIfam" id="TIGR00038">
    <property type="entry name" value="efp"/>
    <property type="match status" value="1"/>
</dbReference>
<dbReference type="InterPro" id="IPR008991">
    <property type="entry name" value="Translation_prot_SH3-like_sf"/>
</dbReference>
<evidence type="ECO:0000256" key="5">
    <source>
        <dbReference type="ARBA" id="ARBA00022768"/>
    </source>
</evidence>
<dbReference type="PIRSF" id="PIRSF005901">
    <property type="entry name" value="EF-P"/>
    <property type="match status" value="1"/>
</dbReference>
<dbReference type="SMART" id="SM01185">
    <property type="entry name" value="EFP"/>
    <property type="match status" value="1"/>
</dbReference>
<dbReference type="RefSeq" id="WP_151693390.1">
    <property type="nucleotide sequence ID" value="NZ_BMGX01000001.1"/>
</dbReference>
<dbReference type="EMBL" id="WBVQ01000002">
    <property type="protein sequence ID" value="KAB2815961.1"/>
    <property type="molecule type" value="Genomic_DNA"/>
</dbReference>